<protein>
    <submittedName>
        <fullName evidence="1">31755_t:CDS:1</fullName>
    </submittedName>
</protein>
<feature type="non-terminal residue" evidence="1">
    <location>
        <position position="1"/>
    </location>
</feature>
<feature type="non-terminal residue" evidence="1">
    <location>
        <position position="502"/>
    </location>
</feature>
<evidence type="ECO:0000313" key="1">
    <source>
        <dbReference type="EMBL" id="CAG8653022.1"/>
    </source>
</evidence>
<evidence type="ECO:0000313" key="2">
    <source>
        <dbReference type="Proteomes" id="UP000789920"/>
    </source>
</evidence>
<accession>A0ACA9NFR3</accession>
<organism evidence="1 2">
    <name type="scientific">Racocetra persica</name>
    <dbReference type="NCBI Taxonomy" id="160502"/>
    <lineage>
        <taxon>Eukaryota</taxon>
        <taxon>Fungi</taxon>
        <taxon>Fungi incertae sedis</taxon>
        <taxon>Mucoromycota</taxon>
        <taxon>Glomeromycotina</taxon>
        <taxon>Glomeromycetes</taxon>
        <taxon>Diversisporales</taxon>
        <taxon>Gigasporaceae</taxon>
        <taxon>Racocetra</taxon>
    </lineage>
</organism>
<dbReference type="Proteomes" id="UP000789920">
    <property type="component" value="Unassembled WGS sequence"/>
</dbReference>
<name>A0ACA9NFR3_9GLOM</name>
<sequence>YSKSRTTLQIKWFSNLSATHASISVCTDKSDQDRSIKQKLGFMKKYNEDDIDIATYFEETSCCSEDISNIYSNVETVSLRDGDSFKNFEHINLSRPLRDNSGFHVIVITFNDNHNHDLSYKAIQFEKKNSLLKKYGKKLNFWLLSASLAQPWCDYEFGESIGHDNTVFVSNETAETYQWVLQITKKATNNRYLNVFVTDRIQSTSFVESQNAYIKRVLESSNTSLCELEQMKESLYYMASHSIVEEVESLIICESSQSKDMDGELDVVNLSAKCLLDCLERNTIEEIWKLSRVISSKINHFVFLLSNGSYSYTCLLQQKKDLVCWHFYYLLNITEKTQFSLWLIAKHWIPRDQRLGVAKEDIYFGQRFGETTNKEYINEILFYVKVWGLAHTTINKCMLHRNHEFVCLIKEYLSRIHIREDELIGEQETLMHTSFNRHTIEDIPLANPRKITVKGRPKAVSHKNATKITSQDIGNKKKRRQYTCGICKEPGHNVATCPNKVE</sequence>
<gene>
    <name evidence="1" type="ORF">RPERSI_LOCUS7959</name>
</gene>
<keyword evidence="2" id="KW-1185">Reference proteome</keyword>
<reference evidence="1" key="1">
    <citation type="submission" date="2021-06" db="EMBL/GenBank/DDBJ databases">
        <authorList>
            <person name="Kallberg Y."/>
            <person name="Tangrot J."/>
            <person name="Rosling A."/>
        </authorList>
    </citation>
    <scope>NUCLEOTIDE SEQUENCE</scope>
    <source>
        <strain evidence="1">MA461A</strain>
    </source>
</reference>
<comment type="caution">
    <text evidence="1">The sequence shown here is derived from an EMBL/GenBank/DDBJ whole genome shotgun (WGS) entry which is preliminary data.</text>
</comment>
<proteinExistence type="predicted"/>
<dbReference type="EMBL" id="CAJVQC010013959">
    <property type="protein sequence ID" value="CAG8653022.1"/>
    <property type="molecule type" value="Genomic_DNA"/>
</dbReference>